<dbReference type="InterPro" id="IPR025874">
    <property type="entry name" value="DZR"/>
</dbReference>
<proteinExistence type="predicted"/>
<gene>
    <name evidence="2" type="ORF">NE686_16560</name>
</gene>
<evidence type="ECO:0000259" key="1">
    <source>
        <dbReference type="Pfam" id="PF12773"/>
    </source>
</evidence>
<protein>
    <submittedName>
        <fullName evidence="2">Zinc ribbon domain-containing protein</fullName>
    </submittedName>
</protein>
<reference evidence="2 3" key="1">
    <citation type="submission" date="2022-06" db="EMBL/GenBank/DDBJ databases">
        <title>Isolation of gut microbiota from human fecal samples.</title>
        <authorList>
            <person name="Pamer E.G."/>
            <person name="Barat B."/>
            <person name="Waligurski E."/>
            <person name="Medina S."/>
            <person name="Paddock L."/>
            <person name="Mostad J."/>
        </authorList>
    </citation>
    <scope>NUCLEOTIDE SEQUENCE [LARGE SCALE GENOMIC DNA]</scope>
    <source>
        <strain evidence="2 3">DFI.7.95</strain>
    </source>
</reference>
<accession>A0ABT1SE17</accession>
<evidence type="ECO:0000313" key="3">
    <source>
        <dbReference type="Proteomes" id="UP001524478"/>
    </source>
</evidence>
<dbReference type="RefSeq" id="WP_216561119.1">
    <property type="nucleotide sequence ID" value="NZ_JAHLOH010000045.1"/>
</dbReference>
<sequence>MLYIILSSIIYLIVKKEEKSHVNSRDEKCRNCGMKINTDFLYCPYCKEEIKKVCECCGRLIDIDWRYCPFCENNEQNTEIIKIIGGKK</sequence>
<name>A0ABT1SE17_9FIRM</name>
<dbReference type="EMBL" id="JANGAC010000015">
    <property type="protein sequence ID" value="MCQ4924718.1"/>
    <property type="molecule type" value="Genomic_DNA"/>
</dbReference>
<evidence type="ECO:0000313" key="2">
    <source>
        <dbReference type="EMBL" id="MCQ4924718.1"/>
    </source>
</evidence>
<keyword evidence="3" id="KW-1185">Reference proteome</keyword>
<organism evidence="2 3">
    <name type="scientific">Tissierella carlieri</name>
    <dbReference type="NCBI Taxonomy" id="689904"/>
    <lineage>
        <taxon>Bacteria</taxon>
        <taxon>Bacillati</taxon>
        <taxon>Bacillota</taxon>
        <taxon>Tissierellia</taxon>
        <taxon>Tissierellales</taxon>
        <taxon>Tissierellaceae</taxon>
        <taxon>Tissierella</taxon>
    </lineage>
</organism>
<feature type="domain" description="DZANK-type" evidence="1">
    <location>
        <begin position="29"/>
        <end position="71"/>
    </location>
</feature>
<dbReference type="Pfam" id="PF12773">
    <property type="entry name" value="DZR"/>
    <property type="match status" value="1"/>
</dbReference>
<comment type="caution">
    <text evidence="2">The sequence shown here is derived from an EMBL/GenBank/DDBJ whole genome shotgun (WGS) entry which is preliminary data.</text>
</comment>
<dbReference type="Proteomes" id="UP001524478">
    <property type="component" value="Unassembled WGS sequence"/>
</dbReference>